<dbReference type="EMBL" id="ML213542">
    <property type="protein sequence ID" value="TFK45495.1"/>
    <property type="molecule type" value="Genomic_DNA"/>
</dbReference>
<dbReference type="AlphaFoldDB" id="A0A5C3MLF1"/>
<keyword evidence="2" id="KW-1185">Reference proteome</keyword>
<accession>A0A5C3MLF1</accession>
<gene>
    <name evidence="1" type="ORF">OE88DRAFT_1213358</name>
</gene>
<name>A0A5C3MLF1_9AGAM</name>
<protein>
    <submittedName>
        <fullName evidence="1">Uncharacterized protein</fullName>
    </submittedName>
</protein>
<proteinExistence type="predicted"/>
<evidence type="ECO:0000313" key="2">
    <source>
        <dbReference type="Proteomes" id="UP000305948"/>
    </source>
</evidence>
<evidence type="ECO:0000313" key="1">
    <source>
        <dbReference type="EMBL" id="TFK45495.1"/>
    </source>
</evidence>
<reference evidence="1 2" key="1">
    <citation type="journal article" date="2019" name="Nat. Ecol. Evol.">
        <title>Megaphylogeny resolves global patterns of mushroom evolution.</title>
        <authorList>
            <person name="Varga T."/>
            <person name="Krizsan K."/>
            <person name="Foldi C."/>
            <person name="Dima B."/>
            <person name="Sanchez-Garcia M."/>
            <person name="Sanchez-Ramirez S."/>
            <person name="Szollosi G.J."/>
            <person name="Szarkandi J.G."/>
            <person name="Papp V."/>
            <person name="Albert L."/>
            <person name="Andreopoulos W."/>
            <person name="Angelini C."/>
            <person name="Antonin V."/>
            <person name="Barry K.W."/>
            <person name="Bougher N.L."/>
            <person name="Buchanan P."/>
            <person name="Buyck B."/>
            <person name="Bense V."/>
            <person name="Catcheside P."/>
            <person name="Chovatia M."/>
            <person name="Cooper J."/>
            <person name="Damon W."/>
            <person name="Desjardin D."/>
            <person name="Finy P."/>
            <person name="Geml J."/>
            <person name="Haridas S."/>
            <person name="Hughes K."/>
            <person name="Justo A."/>
            <person name="Karasinski D."/>
            <person name="Kautmanova I."/>
            <person name="Kiss B."/>
            <person name="Kocsube S."/>
            <person name="Kotiranta H."/>
            <person name="LaButti K.M."/>
            <person name="Lechner B.E."/>
            <person name="Liimatainen K."/>
            <person name="Lipzen A."/>
            <person name="Lukacs Z."/>
            <person name="Mihaltcheva S."/>
            <person name="Morgado L.N."/>
            <person name="Niskanen T."/>
            <person name="Noordeloos M.E."/>
            <person name="Ohm R.A."/>
            <person name="Ortiz-Santana B."/>
            <person name="Ovrebo C."/>
            <person name="Racz N."/>
            <person name="Riley R."/>
            <person name="Savchenko A."/>
            <person name="Shiryaev A."/>
            <person name="Soop K."/>
            <person name="Spirin V."/>
            <person name="Szebenyi C."/>
            <person name="Tomsovsky M."/>
            <person name="Tulloss R.E."/>
            <person name="Uehling J."/>
            <person name="Grigoriev I.V."/>
            <person name="Vagvolgyi C."/>
            <person name="Papp T."/>
            <person name="Martin F.M."/>
            <person name="Miettinen O."/>
            <person name="Hibbett D.S."/>
            <person name="Nagy L.G."/>
        </authorList>
    </citation>
    <scope>NUCLEOTIDE SEQUENCE [LARGE SCALE GENOMIC DNA]</scope>
    <source>
        <strain evidence="1 2">OMC1185</strain>
    </source>
</reference>
<sequence>MATAADDKTRVADASYLQEEDVTTLYYTAGALVRAEEGHSPSAKKDAMVPSTCKVDITDLLARSSRPISFVPGTPLKDDAVRFTPRPRQITDLKIEEVVTRPVIPRIYVGRCNVYAPRRPAPAVRIPERGVWF</sequence>
<dbReference type="Proteomes" id="UP000305948">
    <property type="component" value="Unassembled WGS sequence"/>
</dbReference>
<organism evidence="1 2">
    <name type="scientific">Heliocybe sulcata</name>
    <dbReference type="NCBI Taxonomy" id="5364"/>
    <lineage>
        <taxon>Eukaryota</taxon>
        <taxon>Fungi</taxon>
        <taxon>Dikarya</taxon>
        <taxon>Basidiomycota</taxon>
        <taxon>Agaricomycotina</taxon>
        <taxon>Agaricomycetes</taxon>
        <taxon>Gloeophyllales</taxon>
        <taxon>Gloeophyllaceae</taxon>
        <taxon>Heliocybe</taxon>
    </lineage>
</organism>